<gene>
    <name evidence="1" type="ORF">PQR08_01935</name>
</gene>
<evidence type="ECO:0000313" key="2">
    <source>
        <dbReference type="Proteomes" id="UP001629462"/>
    </source>
</evidence>
<keyword evidence="2" id="KW-1185">Reference proteome</keyword>
<dbReference type="PANTHER" id="PTHR36152:SF5">
    <property type="entry name" value="PROTEIN HCP1"/>
    <property type="match status" value="1"/>
</dbReference>
<evidence type="ECO:0000313" key="1">
    <source>
        <dbReference type="EMBL" id="MFM0516164.1"/>
    </source>
</evidence>
<sequence>MADDIFIRIDGIQGESQDPIHPGEIQVSSWNWSIHQDAAYLSGSGGGAPKAKVGDLTFIHAIDRATPNLASHCFHGRRIRQARLTLRKAGGVPFEYFRMVMSDVVITHVGPASGGNMAIETVSLSFSSIKQEYFPQSTTGGAMGAVTGMIDLRQFRQCES</sequence>
<dbReference type="Gene3D" id="2.30.110.20">
    <property type="entry name" value="Hcp1-like"/>
    <property type="match status" value="1"/>
</dbReference>
<dbReference type="RefSeq" id="WP_250485631.1">
    <property type="nucleotide sequence ID" value="NZ_JAQQDB010000002.1"/>
</dbReference>
<dbReference type="EMBL" id="JAQQDB010000002">
    <property type="protein sequence ID" value="MFM0516164.1"/>
    <property type="molecule type" value="Genomic_DNA"/>
</dbReference>
<dbReference type="SUPFAM" id="SSF141452">
    <property type="entry name" value="Hcp1-like"/>
    <property type="match status" value="1"/>
</dbReference>
<accession>A0ABW9CEV7</accession>
<dbReference type="Pfam" id="PF05638">
    <property type="entry name" value="T6SS_HCP"/>
    <property type="match status" value="1"/>
</dbReference>
<proteinExistence type="predicted"/>
<comment type="caution">
    <text evidence="1">The sequence shown here is derived from an EMBL/GenBank/DDBJ whole genome shotgun (WGS) entry which is preliminary data.</text>
</comment>
<organism evidence="1 2">
    <name type="scientific">Caballeronia jiangsuensis</name>
    <dbReference type="NCBI Taxonomy" id="1458357"/>
    <lineage>
        <taxon>Bacteria</taxon>
        <taxon>Pseudomonadati</taxon>
        <taxon>Pseudomonadota</taxon>
        <taxon>Betaproteobacteria</taxon>
        <taxon>Burkholderiales</taxon>
        <taxon>Burkholderiaceae</taxon>
        <taxon>Caballeronia</taxon>
    </lineage>
</organism>
<name>A0ABW9CEV7_9BURK</name>
<reference evidence="1 2" key="1">
    <citation type="journal article" date="2024" name="Chem. Sci.">
        <title>Discovery of megapolipeptins by genome mining of a Burkholderiales bacteria collection.</title>
        <authorList>
            <person name="Paulo B.S."/>
            <person name="Recchia M.J.J."/>
            <person name="Lee S."/>
            <person name="Fergusson C.H."/>
            <person name="Romanowski S.B."/>
            <person name="Hernandez A."/>
            <person name="Krull N."/>
            <person name="Liu D.Y."/>
            <person name="Cavanagh H."/>
            <person name="Bos A."/>
            <person name="Gray C.A."/>
            <person name="Murphy B.T."/>
            <person name="Linington R.G."/>
            <person name="Eustaquio A.S."/>
        </authorList>
    </citation>
    <scope>NUCLEOTIDE SEQUENCE [LARGE SCALE GENOMIC DNA]</scope>
    <source>
        <strain evidence="1 2">RL17-374-BIF-D</strain>
    </source>
</reference>
<dbReference type="InterPro" id="IPR053165">
    <property type="entry name" value="HSI-I_assembly_Hcp1"/>
</dbReference>
<dbReference type="InterPro" id="IPR036624">
    <property type="entry name" value="Hcp1-lik_sf"/>
</dbReference>
<dbReference type="InterPro" id="IPR008514">
    <property type="entry name" value="T6SS_Hcp"/>
</dbReference>
<protein>
    <submittedName>
        <fullName evidence="1">Type VI secretion system tube protein Hcp</fullName>
    </submittedName>
</protein>
<dbReference type="Proteomes" id="UP001629462">
    <property type="component" value="Unassembled WGS sequence"/>
</dbReference>
<dbReference type="PANTHER" id="PTHR36152">
    <property type="entry name" value="CYTOPLASMIC PROTEIN-RELATED"/>
    <property type="match status" value="1"/>
</dbReference>